<dbReference type="InterPro" id="IPR013103">
    <property type="entry name" value="RVT_2"/>
</dbReference>
<organism evidence="12 13">
    <name type="scientific">Phrynocephalus forsythii</name>
    <dbReference type="NCBI Taxonomy" id="171643"/>
    <lineage>
        <taxon>Eukaryota</taxon>
        <taxon>Metazoa</taxon>
        <taxon>Chordata</taxon>
        <taxon>Craniata</taxon>
        <taxon>Vertebrata</taxon>
        <taxon>Euteleostomi</taxon>
        <taxon>Lepidosauria</taxon>
        <taxon>Squamata</taxon>
        <taxon>Bifurcata</taxon>
        <taxon>Unidentata</taxon>
        <taxon>Episquamata</taxon>
        <taxon>Toxicofera</taxon>
        <taxon>Iguania</taxon>
        <taxon>Acrodonta</taxon>
        <taxon>Agamidae</taxon>
        <taxon>Agaminae</taxon>
        <taxon>Phrynocephalus</taxon>
    </lineage>
</organism>
<gene>
    <name evidence="12" type="ORF">JRQ81_019503</name>
</gene>
<dbReference type="GO" id="GO:0004519">
    <property type="term" value="F:endonuclease activity"/>
    <property type="evidence" value="ECO:0007669"/>
    <property type="project" value="UniProtKB-KW"/>
</dbReference>
<reference evidence="12" key="1">
    <citation type="journal article" date="2023" name="DNA Res.">
        <title>Chromosome-level genome assembly of Phrynocephalus forsythii using third-generation DNA sequencing and Hi-C analysis.</title>
        <authorList>
            <person name="Qi Y."/>
            <person name="Zhao W."/>
            <person name="Zhao Y."/>
            <person name="Niu C."/>
            <person name="Cao S."/>
            <person name="Zhang Y."/>
        </authorList>
    </citation>
    <scope>NUCLEOTIDE SEQUENCE</scope>
    <source>
        <tissue evidence="12">Muscle</tissue>
    </source>
</reference>
<dbReference type="Proteomes" id="UP001142489">
    <property type="component" value="Unassembled WGS sequence"/>
</dbReference>
<keyword evidence="7" id="KW-0695">RNA-directed DNA polymerase</keyword>
<evidence type="ECO:0000256" key="8">
    <source>
        <dbReference type="ARBA" id="ARBA00022932"/>
    </source>
</evidence>
<dbReference type="GO" id="GO:0046872">
    <property type="term" value="F:metal ion binding"/>
    <property type="evidence" value="ECO:0007669"/>
    <property type="project" value="UniProtKB-KW"/>
</dbReference>
<dbReference type="PANTHER" id="PTHR42648:SF11">
    <property type="entry name" value="TRANSPOSON TY4-P GAG-POL POLYPROTEIN"/>
    <property type="match status" value="1"/>
</dbReference>
<dbReference type="InterPro" id="IPR001584">
    <property type="entry name" value="Integrase_cat-core"/>
</dbReference>
<comment type="caution">
    <text evidence="12">The sequence shown here is derived from an EMBL/GenBank/DDBJ whole genome shotgun (WGS) entry which is preliminary data.</text>
</comment>
<keyword evidence="5" id="KW-0460">Magnesium</keyword>
<evidence type="ECO:0000256" key="7">
    <source>
        <dbReference type="ARBA" id="ARBA00022918"/>
    </source>
</evidence>
<keyword evidence="3" id="KW-0255">Endonuclease</keyword>
<name>A0A9Q0XN30_9SAUR</name>
<proteinExistence type="predicted"/>
<evidence type="ECO:0000256" key="5">
    <source>
        <dbReference type="ARBA" id="ARBA00022842"/>
    </source>
</evidence>
<keyword evidence="8" id="KW-0808">Transferase</keyword>
<dbReference type="Pfam" id="PF07727">
    <property type="entry name" value="RVT_2"/>
    <property type="match status" value="1"/>
</dbReference>
<keyword evidence="8" id="KW-0548">Nucleotidyltransferase</keyword>
<evidence type="ECO:0000256" key="4">
    <source>
        <dbReference type="ARBA" id="ARBA00022801"/>
    </source>
</evidence>
<keyword evidence="10" id="KW-0511">Multifunctional enzyme</keyword>
<dbReference type="Gene3D" id="3.30.420.10">
    <property type="entry name" value="Ribonuclease H-like superfamily/Ribonuclease H"/>
    <property type="match status" value="1"/>
</dbReference>
<keyword evidence="2" id="KW-0479">Metal-binding</keyword>
<evidence type="ECO:0000256" key="6">
    <source>
        <dbReference type="ARBA" id="ARBA00022908"/>
    </source>
</evidence>
<keyword evidence="4" id="KW-0378">Hydrolase</keyword>
<evidence type="ECO:0000256" key="9">
    <source>
        <dbReference type="ARBA" id="ARBA00023172"/>
    </source>
</evidence>
<evidence type="ECO:0000313" key="12">
    <source>
        <dbReference type="EMBL" id="KAJ7319992.1"/>
    </source>
</evidence>
<evidence type="ECO:0000256" key="2">
    <source>
        <dbReference type="ARBA" id="ARBA00022723"/>
    </source>
</evidence>
<feature type="domain" description="Integrase catalytic" evidence="11">
    <location>
        <begin position="207"/>
        <end position="300"/>
    </location>
</feature>
<evidence type="ECO:0000256" key="3">
    <source>
        <dbReference type="ARBA" id="ARBA00022759"/>
    </source>
</evidence>
<keyword evidence="9" id="KW-0233">DNA recombination</keyword>
<dbReference type="GO" id="GO:0003887">
    <property type="term" value="F:DNA-directed DNA polymerase activity"/>
    <property type="evidence" value="ECO:0007669"/>
    <property type="project" value="UniProtKB-KW"/>
</dbReference>
<dbReference type="Pfam" id="PF14223">
    <property type="entry name" value="Retrotran_gag_2"/>
    <property type="match status" value="1"/>
</dbReference>
<dbReference type="InterPro" id="IPR036397">
    <property type="entry name" value="RNaseH_sf"/>
</dbReference>
<dbReference type="GO" id="GO:0003676">
    <property type="term" value="F:nucleic acid binding"/>
    <property type="evidence" value="ECO:0007669"/>
    <property type="project" value="InterPro"/>
</dbReference>
<evidence type="ECO:0000259" key="11">
    <source>
        <dbReference type="PROSITE" id="PS50994"/>
    </source>
</evidence>
<accession>A0A9Q0XN30</accession>
<dbReference type="PROSITE" id="PS50994">
    <property type="entry name" value="INTEGRASE"/>
    <property type="match status" value="1"/>
</dbReference>
<evidence type="ECO:0000256" key="10">
    <source>
        <dbReference type="ARBA" id="ARBA00023268"/>
    </source>
</evidence>
<dbReference type="GO" id="GO:0016787">
    <property type="term" value="F:hydrolase activity"/>
    <property type="evidence" value="ECO:0007669"/>
    <property type="project" value="UniProtKB-KW"/>
</dbReference>
<dbReference type="SUPFAM" id="SSF53098">
    <property type="entry name" value="Ribonuclease H-like"/>
    <property type="match status" value="1"/>
</dbReference>
<evidence type="ECO:0000256" key="1">
    <source>
        <dbReference type="ARBA" id="ARBA00022722"/>
    </source>
</evidence>
<dbReference type="GO" id="GO:0003964">
    <property type="term" value="F:RNA-directed DNA polymerase activity"/>
    <property type="evidence" value="ECO:0007669"/>
    <property type="project" value="UniProtKB-KW"/>
</dbReference>
<dbReference type="GO" id="GO:0015074">
    <property type="term" value="P:DNA integration"/>
    <property type="evidence" value="ECO:0007669"/>
    <property type="project" value="UniProtKB-KW"/>
</dbReference>
<keyword evidence="13" id="KW-1185">Reference proteome</keyword>
<sequence>MHTGSLDILPSFTKEEFLLWKLLLETNLMSKEIYESIMSNPSSSKNAEALAKWKKNDCYTRATILHSLNYKQMCIVQKCDSARQMIKALESAFEFSSSKSLFIWMEKLTGLRLNSKDEYEEHKDALLHILSKLEMCKMELSDSQKIAHLFGTLGPTFGPFKSIVNVRQITFDEALNCLREECVLQSTAGGSNEHFGATYTKAVRPSFHSNPEKRSTKVSDLVHTDLCGPISVPSLANNRYILILVDDFSRYNVIYLIRKKSQTHKFLKKYIAMVNNRFGTKSKAILSDNEREQTTEVSEDSIPIEGDAVTSSNDEVSDEGLEQAAMQEIAHEPEELAVPEESEPANWNAVEQITAVESIKWKNAAKEEMEALRKNRTWTVTKLPPDKKAIRCKWTFKLKKDANGRVKCHKARLVAKEYLQKYGEDYDQTFAPVVQHSTVRMLLSIAACRKMQVRHLDIKTAFLYGEISEELYMEQPPGFVDKEHPGMNVLQDWSGG</sequence>
<dbReference type="EMBL" id="JAPFRF010000010">
    <property type="protein sequence ID" value="KAJ7319992.1"/>
    <property type="molecule type" value="Genomic_DNA"/>
</dbReference>
<dbReference type="InterPro" id="IPR012337">
    <property type="entry name" value="RNaseH-like_sf"/>
</dbReference>
<dbReference type="PANTHER" id="PTHR42648">
    <property type="entry name" value="TRANSPOSASE, PUTATIVE-RELATED"/>
    <property type="match status" value="1"/>
</dbReference>
<protein>
    <recommendedName>
        <fullName evidence="11">Integrase catalytic domain-containing protein</fullName>
    </recommendedName>
</protein>
<dbReference type="InterPro" id="IPR039537">
    <property type="entry name" value="Retrotran_Ty1/copia-like"/>
</dbReference>
<dbReference type="AlphaFoldDB" id="A0A9Q0XN30"/>
<evidence type="ECO:0000313" key="13">
    <source>
        <dbReference type="Proteomes" id="UP001142489"/>
    </source>
</evidence>
<dbReference type="OrthoDB" id="10058978at2759"/>
<keyword evidence="6" id="KW-0229">DNA integration</keyword>
<keyword evidence="1" id="KW-0540">Nuclease</keyword>
<keyword evidence="8" id="KW-0239">DNA-directed DNA polymerase</keyword>
<dbReference type="GO" id="GO:0006310">
    <property type="term" value="P:DNA recombination"/>
    <property type="evidence" value="ECO:0007669"/>
    <property type="project" value="UniProtKB-KW"/>
</dbReference>